<feature type="compositionally biased region" description="Basic and acidic residues" evidence="1">
    <location>
        <begin position="363"/>
        <end position="373"/>
    </location>
</feature>
<name>A0A9P6CIK5_9AGAR</name>
<keyword evidence="2" id="KW-1133">Transmembrane helix</keyword>
<evidence type="ECO:0000313" key="4">
    <source>
        <dbReference type="EMBL" id="KAF9467736.1"/>
    </source>
</evidence>
<feature type="region of interest" description="Disordered" evidence="1">
    <location>
        <begin position="363"/>
        <end position="385"/>
    </location>
</feature>
<organism evidence="4 5">
    <name type="scientific">Collybia nuda</name>
    <dbReference type="NCBI Taxonomy" id="64659"/>
    <lineage>
        <taxon>Eukaryota</taxon>
        <taxon>Fungi</taxon>
        <taxon>Dikarya</taxon>
        <taxon>Basidiomycota</taxon>
        <taxon>Agaricomycotina</taxon>
        <taxon>Agaricomycetes</taxon>
        <taxon>Agaricomycetidae</taxon>
        <taxon>Agaricales</taxon>
        <taxon>Tricholomatineae</taxon>
        <taxon>Clitocybaceae</taxon>
        <taxon>Collybia</taxon>
    </lineage>
</organism>
<evidence type="ECO:0000313" key="5">
    <source>
        <dbReference type="Proteomes" id="UP000807353"/>
    </source>
</evidence>
<dbReference type="PANTHER" id="PTHR40465:SF1">
    <property type="entry name" value="DUF6534 DOMAIN-CONTAINING PROTEIN"/>
    <property type="match status" value="1"/>
</dbReference>
<accession>A0A9P6CIK5</accession>
<dbReference type="EMBL" id="MU150235">
    <property type="protein sequence ID" value="KAF9467736.1"/>
    <property type="molecule type" value="Genomic_DNA"/>
</dbReference>
<dbReference type="OrthoDB" id="2953893at2759"/>
<keyword evidence="5" id="KW-1185">Reference proteome</keyword>
<feature type="transmembrane region" description="Helical" evidence="2">
    <location>
        <begin position="267"/>
        <end position="287"/>
    </location>
</feature>
<evidence type="ECO:0000256" key="2">
    <source>
        <dbReference type="SAM" id="Phobius"/>
    </source>
</evidence>
<dbReference type="InterPro" id="IPR045339">
    <property type="entry name" value="DUF6534"/>
</dbReference>
<feature type="transmembrane region" description="Helical" evidence="2">
    <location>
        <begin position="200"/>
        <end position="220"/>
    </location>
</feature>
<dbReference type="Pfam" id="PF20152">
    <property type="entry name" value="DUF6534"/>
    <property type="match status" value="1"/>
</dbReference>
<comment type="caution">
    <text evidence="4">The sequence shown here is derived from an EMBL/GenBank/DDBJ whole genome shotgun (WGS) entry which is preliminary data.</text>
</comment>
<keyword evidence="2" id="KW-0472">Membrane</keyword>
<evidence type="ECO:0000259" key="3">
    <source>
        <dbReference type="Pfam" id="PF20152"/>
    </source>
</evidence>
<sequence>MDMEWYGNQSYSCLPSDEKSAYNPQVPHRVEYNLTILTGTMSLVDPRVAGPLLIGYLLNWGLQGVLCAQVYSYYVAFPKDRTILKFLVYGVLILETLETGVATSDAFATFASGFLDPHSPEKVHLLWLSVPVHSGIVGCIGQLFFASRIKKLSGSWTATCCVAFLAILTSASALASGIQYSQVPTLLVAPRAVVITIQLWLASNVACSVVIASMMTYFLWRQDNKFFPRNQTIFSKLICLFVETGTLSAAVSVIDLALFIGSKGTTYHTVPALFMSKVYSNTMLVVFNNRMSIIGGRGDTDGSDSSILTIARLGSRWRRRKNSINSFKRASPMDAIHVRTEVWTDPINLDRLELTYSNNKELHEISGDGKRPDLSQIGTNDSHVM</sequence>
<feature type="transmembrane region" description="Helical" evidence="2">
    <location>
        <begin position="240"/>
        <end position="261"/>
    </location>
</feature>
<feature type="transmembrane region" description="Helical" evidence="2">
    <location>
        <begin position="124"/>
        <end position="146"/>
    </location>
</feature>
<reference evidence="4" key="1">
    <citation type="submission" date="2020-11" db="EMBL/GenBank/DDBJ databases">
        <authorList>
            <consortium name="DOE Joint Genome Institute"/>
            <person name="Ahrendt S."/>
            <person name="Riley R."/>
            <person name="Andreopoulos W."/>
            <person name="Labutti K."/>
            <person name="Pangilinan J."/>
            <person name="Ruiz-Duenas F.J."/>
            <person name="Barrasa J.M."/>
            <person name="Sanchez-Garcia M."/>
            <person name="Camarero S."/>
            <person name="Miyauchi S."/>
            <person name="Serrano A."/>
            <person name="Linde D."/>
            <person name="Babiker R."/>
            <person name="Drula E."/>
            <person name="Ayuso-Fernandez I."/>
            <person name="Pacheco R."/>
            <person name="Padilla G."/>
            <person name="Ferreira P."/>
            <person name="Barriuso J."/>
            <person name="Kellner H."/>
            <person name="Castanera R."/>
            <person name="Alfaro M."/>
            <person name="Ramirez L."/>
            <person name="Pisabarro A.G."/>
            <person name="Kuo A."/>
            <person name="Tritt A."/>
            <person name="Lipzen A."/>
            <person name="He G."/>
            <person name="Yan M."/>
            <person name="Ng V."/>
            <person name="Cullen D."/>
            <person name="Martin F."/>
            <person name="Rosso M.-N."/>
            <person name="Henrissat B."/>
            <person name="Hibbett D."/>
            <person name="Martinez A.T."/>
            <person name="Grigoriev I.V."/>
        </authorList>
    </citation>
    <scope>NUCLEOTIDE SEQUENCE</scope>
    <source>
        <strain evidence="4">CBS 247.69</strain>
    </source>
</reference>
<feature type="domain" description="DUF6534" evidence="3">
    <location>
        <begin position="205"/>
        <end position="291"/>
    </location>
</feature>
<protein>
    <recommendedName>
        <fullName evidence="3">DUF6534 domain-containing protein</fullName>
    </recommendedName>
</protein>
<feature type="transmembrane region" description="Helical" evidence="2">
    <location>
        <begin position="158"/>
        <end position="180"/>
    </location>
</feature>
<gene>
    <name evidence="4" type="ORF">BDZ94DRAFT_900072</name>
</gene>
<dbReference type="AlphaFoldDB" id="A0A9P6CIK5"/>
<proteinExistence type="predicted"/>
<feature type="compositionally biased region" description="Polar residues" evidence="1">
    <location>
        <begin position="376"/>
        <end position="385"/>
    </location>
</feature>
<dbReference type="PANTHER" id="PTHR40465">
    <property type="entry name" value="CHROMOSOME 1, WHOLE GENOME SHOTGUN SEQUENCE"/>
    <property type="match status" value="1"/>
</dbReference>
<feature type="transmembrane region" description="Helical" evidence="2">
    <location>
        <begin position="86"/>
        <end position="104"/>
    </location>
</feature>
<keyword evidence="2" id="KW-0812">Transmembrane</keyword>
<evidence type="ECO:0000256" key="1">
    <source>
        <dbReference type="SAM" id="MobiDB-lite"/>
    </source>
</evidence>
<dbReference type="Proteomes" id="UP000807353">
    <property type="component" value="Unassembled WGS sequence"/>
</dbReference>
<feature type="transmembrane region" description="Helical" evidence="2">
    <location>
        <begin position="53"/>
        <end position="74"/>
    </location>
</feature>